<dbReference type="Proteomes" id="UP000279833">
    <property type="component" value="Unassembled WGS sequence"/>
</dbReference>
<keyword evidence="1" id="KW-0812">Transmembrane</keyword>
<sequence>MKYFHVYGQIGNLGHGLLLPILMNNVQILFIDRWKIVAVVKLITLYPLIYPLIMTSLILIMYIKFLTKMTPIFVFSHYH</sequence>
<evidence type="ECO:0000313" key="3">
    <source>
        <dbReference type="Proteomes" id="UP000279833"/>
    </source>
</evidence>
<organism evidence="4">
    <name type="scientific">Schistosoma curassoni</name>
    <dbReference type="NCBI Taxonomy" id="6186"/>
    <lineage>
        <taxon>Eukaryota</taxon>
        <taxon>Metazoa</taxon>
        <taxon>Spiralia</taxon>
        <taxon>Lophotrochozoa</taxon>
        <taxon>Platyhelminthes</taxon>
        <taxon>Trematoda</taxon>
        <taxon>Digenea</taxon>
        <taxon>Strigeidida</taxon>
        <taxon>Schistosomatoidea</taxon>
        <taxon>Schistosomatidae</taxon>
        <taxon>Schistosoma</taxon>
    </lineage>
</organism>
<proteinExistence type="predicted"/>
<gene>
    <name evidence="2" type="ORF">SCUD_LOCUS17375</name>
</gene>
<dbReference type="WBParaSite" id="SCUD_0001737701-mRNA-1">
    <property type="protein sequence ID" value="SCUD_0001737701-mRNA-1"/>
    <property type="gene ID" value="SCUD_0001737701"/>
</dbReference>
<evidence type="ECO:0000313" key="2">
    <source>
        <dbReference type="EMBL" id="VDP63424.1"/>
    </source>
</evidence>
<reference evidence="2 3" key="2">
    <citation type="submission" date="2018-11" db="EMBL/GenBank/DDBJ databases">
        <authorList>
            <consortium name="Pathogen Informatics"/>
        </authorList>
    </citation>
    <scope>NUCLEOTIDE SEQUENCE [LARGE SCALE GENOMIC DNA]</scope>
    <source>
        <strain evidence="2">Dakar</strain>
        <strain evidence="3">Dakar, Senegal</strain>
    </source>
</reference>
<keyword evidence="1" id="KW-1133">Transmembrane helix</keyword>
<evidence type="ECO:0000256" key="1">
    <source>
        <dbReference type="SAM" id="Phobius"/>
    </source>
</evidence>
<feature type="transmembrane region" description="Helical" evidence="1">
    <location>
        <begin position="12"/>
        <end position="31"/>
    </location>
</feature>
<reference evidence="4" key="1">
    <citation type="submission" date="2016-06" db="UniProtKB">
        <authorList>
            <consortium name="WormBaseParasite"/>
        </authorList>
    </citation>
    <scope>IDENTIFICATION</scope>
</reference>
<dbReference type="AlphaFoldDB" id="A0A183KQN9"/>
<dbReference type="EMBL" id="UZAK01039721">
    <property type="protein sequence ID" value="VDP63424.1"/>
    <property type="molecule type" value="Genomic_DNA"/>
</dbReference>
<feature type="transmembrane region" description="Helical" evidence="1">
    <location>
        <begin position="43"/>
        <end position="63"/>
    </location>
</feature>
<protein>
    <submittedName>
        <fullName evidence="2 4">Uncharacterized protein</fullName>
    </submittedName>
</protein>
<keyword evidence="3" id="KW-1185">Reference proteome</keyword>
<accession>A0A183KQN9</accession>
<keyword evidence="1" id="KW-0472">Membrane</keyword>
<evidence type="ECO:0000313" key="4">
    <source>
        <dbReference type="WBParaSite" id="SCUD_0001737701-mRNA-1"/>
    </source>
</evidence>
<name>A0A183KQN9_9TREM</name>